<keyword evidence="3" id="KW-1133">Transmembrane helix</keyword>
<gene>
    <name evidence="5" type="ORF">SteCoe_37122</name>
</gene>
<sequence>MIFLILNLCFGIQIQNLPSAGVSPSVYGHSMIYSSITQSAIIYGGVDLTGSKQEHVWDFSIESNKFTEILQLSSFIPYGRSGHCAFYSQSLNSMIIIGGETQIGIAHDVLVFSLSFFTWTSYNDIMPLPLANMACVTSSDMKTGFMFAGVTNGQMTDELYIIDLENINIKKIQTSGNKPSPRAHSAIYEIGNFLYIWGGKCTGDDQTWLFRIQTQNANWEIISYGNSNITQPRYMHNIIEHNNLLYILPGIPYSNTTYIFDIQTETWDVIENQVLANRSGYPVTNYNGVFYIHGGVNSSQIFNDLLVINLTYSFKVGILVKAYPAPSARIDLVLNSIAEDLIVFGGEDSDGSKLNDLWKYSTPTDEWMQLEASGTVPSKRSGMGNTRFGFSLYIFGGETINGYAQELFLLNLQDMSFIKIEAKTTPPSARKHPCICGYSPYIFIYGGLTHSGWSDELWLYNVATFSYTLISSASLMSPGPVHVNSCQADLINEDIVVMFLSTKKNSNYAYFYSMELVGWKPPLKIEGLEIVPSDIVARKVKNSEYLVTLYEKKEMMSDFYIYTVAFGEEKSNFTLIDVLQKYDINNSPLLMGSKLYLFGGIKMMSEYEYVTKSNRRLRQVSGFSFELCSEGFYLESNLCLPCQVGYYNDKLQSSQCTPCPAGTFNNYEGASSELMCLPCPGGTYSDIEGAYTCLQCPISYYCPAGSNNPTLTQKTTSNYTSEQPKYQLGRKSYAEYVSMTTLIAILVFVAFILILIFTISKFQGCIKNIDLFKSSHNNIMNTEMTIVKNNVGGVFTVFAYLAIVYFVVVLSTNFMVYNTTETKTLVPKLIQSDLEISGKLIVDVFLELYGGDCVDENENCAAGIGVENNLNVISSIEITCVKDDSGCRVNIYCDDCEIISKSTILLTFSEKKSYAAFITVNITADSSIPGLSSSVSNTISPDGENSVLRGINPNIIYYKALESYFEYTEKRSGYHIFSNKEIEKGSEVEFKNAFITNSVYLKLEIELSDSILVIQRIDKMSTLEFLMTIVSTGLGSLSMIRFLMDLFEVAYTSYETKKKELKKLKEISTYSQHLRKIIKDERLKKLHTLRPNQRRFTMTAGHLDNDYADSAFRESNINEIGDILG</sequence>
<evidence type="ECO:0000256" key="2">
    <source>
        <dbReference type="ARBA" id="ARBA00022737"/>
    </source>
</evidence>
<evidence type="ECO:0000313" key="5">
    <source>
        <dbReference type="EMBL" id="OMJ66145.1"/>
    </source>
</evidence>
<feature type="transmembrane region" description="Helical" evidence="3">
    <location>
        <begin position="736"/>
        <end position="759"/>
    </location>
</feature>
<organism evidence="5 6">
    <name type="scientific">Stentor coeruleus</name>
    <dbReference type="NCBI Taxonomy" id="5963"/>
    <lineage>
        <taxon>Eukaryota</taxon>
        <taxon>Sar</taxon>
        <taxon>Alveolata</taxon>
        <taxon>Ciliophora</taxon>
        <taxon>Postciliodesmatophora</taxon>
        <taxon>Heterotrichea</taxon>
        <taxon>Heterotrichida</taxon>
        <taxon>Stentoridae</taxon>
        <taxon>Stentor</taxon>
    </lineage>
</organism>
<name>A0A1R2ANX5_9CILI</name>
<dbReference type="Gene3D" id="2.120.10.80">
    <property type="entry name" value="Kelch-type beta propeller"/>
    <property type="match status" value="3"/>
</dbReference>
<dbReference type="PANTHER" id="PTHR46093:SF18">
    <property type="entry name" value="FIBRONECTIN TYPE-III DOMAIN-CONTAINING PROTEIN"/>
    <property type="match status" value="1"/>
</dbReference>
<evidence type="ECO:0000256" key="3">
    <source>
        <dbReference type="SAM" id="Phobius"/>
    </source>
</evidence>
<dbReference type="SUPFAM" id="SSF50965">
    <property type="entry name" value="Galactose oxidase, central domain"/>
    <property type="match status" value="1"/>
</dbReference>
<comment type="caution">
    <text evidence="5">The sequence shown here is derived from an EMBL/GenBank/DDBJ whole genome shotgun (WGS) entry which is preliminary data.</text>
</comment>
<dbReference type="SUPFAM" id="SSF117281">
    <property type="entry name" value="Kelch motif"/>
    <property type="match status" value="1"/>
</dbReference>
<keyword evidence="1" id="KW-0880">Kelch repeat</keyword>
<proteinExistence type="predicted"/>
<keyword evidence="3" id="KW-0812">Transmembrane</keyword>
<dbReference type="AlphaFoldDB" id="A0A1R2ANX5"/>
<feature type="transmembrane region" description="Helical" evidence="3">
    <location>
        <begin position="794"/>
        <end position="817"/>
    </location>
</feature>
<reference evidence="5 6" key="1">
    <citation type="submission" date="2016-11" db="EMBL/GenBank/DDBJ databases">
        <title>The macronuclear genome of Stentor coeruleus: a giant cell with tiny introns.</title>
        <authorList>
            <person name="Slabodnick M."/>
            <person name="Ruby J.G."/>
            <person name="Reiff S.B."/>
            <person name="Swart E.C."/>
            <person name="Gosai S."/>
            <person name="Prabakaran S."/>
            <person name="Witkowska E."/>
            <person name="Larue G.E."/>
            <person name="Fisher S."/>
            <person name="Freeman R.M."/>
            <person name="Gunawardena J."/>
            <person name="Chu W."/>
            <person name="Stover N.A."/>
            <person name="Gregory B.D."/>
            <person name="Nowacki M."/>
            <person name="Derisi J."/>
            <person name="Roy S.W."/>
            <person name="Marshall W.F."/>
            <person name="Sood P."/>
        </authorList>
    </citation>
    <scope>NUCLEOTIDE SEQUENCE [LARGE SCALE GENOMIC DNA]</scope>
    <source>
        <strain evidence="5">WM001</strain>
    </source>
</reference>
<protein>
    <recommendedName>
        <fullName evidence="4">Tyrosine-protein kinase ephrin type A/B receptor-like domain-containing protein</fullName>
    </recommendedName>
</protein>
<dbReference type="Proteomes" id="UP000187209">
    <property type="component" value="Unassembled WGS sequence"/>
</dbReference>
<dbReference type="InterPro" id="IPR015915">
    <property type="entry name" value="Kelch-typ_b-propeller"/>
</dbReference>
<evidence type="ECO:0000256" key="1">
    <source>
        <dbReference type="ARBA" id="ARBA00022441"/>
    </source>
</evidence>
<accession>A0A1R2ANX5</accession>
<dbReference type="Pfam" id="PF07699">
    <property type="entry name" value="Ephrin_rec_like"/>
    <property type="match status" value="1"/>
</dbReference>
<evidence type="ECO:0000313" key="6">
    <source>
        <dbReference type="Proteomes" id="UP000187209"/>
    </source>
</evidence>
<dbReference type="PANTHER" id="PTHR46093">
    <property type="entry name" value="ACYL-COA-BINDING DOMAIN-CONTAINING PROTEIN 5"/>
    <property type="match status" value="1"/>
</dbReference>
<dbReference type="InterPro" id="IPR011043">
    <property type="entry name" value="Gal_Oxase/kelch_b-propeller"/>
</dbReference>
<evidence type="ECO:0000259" key="4">
    <source>
        <dbReference type="Pfam" id="PF07699"/>
    </source>
</evidence>
<dbReference type="Gene3D" id="2.10.50.10">
    <property type="entry name" value="Tumor Necrosis Factor Receptor, subunit A, domain 2"/>
    <property type="match status" value="1"/>
</dbReference>
<dbReference type="Pfam" id="PF24681">
    <property type="entry name" value="Kelch_KLHDC2_KLHL20_DRC7"/>
    <property type="match status" value="2"/>
</dbReference>
<dbReference type="InterPro" id="IPR009030">
    <property type="entry name" value="Growth_fac_rcpt_cys_sf"/>
</dbReference>
<dbReference type="SUPFAM" id="SSF57184">
    <property type="entry name" value="Growth factor receptor domain"/>
    <property type="match status" value="1"/>
</dbReference>
<feature type="domain" description="Tyrosine-protein kinase ephrin type A/B receptor-like" evidence="4">
    <location>
        <begin position="635"/>
        <end position="676"/>
    </location>
</feature>
<dbReference type="EMBL" id="MPUH01001807">
    <property type="protein sequence ID" value="OMJ66145.1"/>
    <property type="molecule type" value="Genomic_DNA"/>
</dbReference>
<keyword evidence="6" id="KW-1185">Reference proteome</keyword>
<keyword evidence="3" id="KW-0472">Membrane</keyword>
<dbReference type="InterPro" id="IPR011641">
    <property type="entry name" value="Tyr-kin_ephrin_A/B_rcpt-like"/>
</dbReference>
<dbReference type="OrthoDB" id="292123at2759"/>
<keyword evidence="2" id="KW-0677">Repeat</keyword>
<dbReference type="SMART" id="SM01411">
    <property type="entry name" value="Ephrin_rec_like"/>
    <property type="match status" value="2"/>
</dbReference>